<keyword evidence="3" id="KW-1185">Reference proteome</keyword>
<evidence type="ECO:0000259" key="1">
    <source>
        <dbReference type="PROSITE" id="PS51832"/>
    </source>
</evidence>
<feature type="domain" description="HD-GYP" evidence="1">
    <location>
        <begin position="113"/>
        <end position="309"/>
    </location>
</feature>
<dbReference type="EMBL" id="LPVJ01000020">
    <property type="protein sequence ID" value="KUO96240.1"/>
    <property type="molecule type" value="Genomic_DNA"/>
</dbReference>
<dbReference type="CDD" id="cd00077">
    <property type="entry name" value="HDc"/>
    <property type="match status" value="1"/>
</dbReference>
<dbReference type="PANTHER" id="PTHR43155">
    <property type="entry name" value="CYCLIC DI-GMP PHOSPHODIESTERASE PA4108-RELATED"/>
    <property type="match status" value="1"/>
</dbReference>
<proteinExistence type="predicted"/>
<dbReference type="Gene3D" id="1.10.3210.10">
    <property type="entry name" value="Hypothetical protein af1432"/>
    <property type="match status" value="1"/>
</dbReference>
<reference evidence="2 3" key="1">
    <citation type="submission" date="2015-12" db="EMBL/GenBank/DDBJ databases">
        <title>Draft genome sequence of Acidibacillus ferrooxidans ITV001, isolated from a chalcopyrite acid mine drainage site in Brazil.</title>
        <authorList>
            <person name="Dall'Agnol H."/>
            <person name="Nancucheo I."/>
            <person name="Johnson B."/>
            <person name="Oliveira R."/>
            <person name="Leite L."/>
            <person name="Pylro V."/>
            <person name="Nunes G.L."/>
            <person name="Tzotzos G."/>
            <person name="Fernandes G.R."/>
            <person name="Dutra J."/>
            <person name="Orellana S.C."/>
            <person name="Oliveira G."/>
        </authorList>
    </citation>
    <scope>NUCLEOTIDE SEQUENCE [LARGE SCALE GENOMIC DNA]</scope>
    <source>
        <strain evidence="3">ITV01</strain>
    </source>
</reference>
<dbReference type="Proteomes" id="UP000053557">
    <property type="component" value="Unassembled WGS sequence"/>
</dbReference>
<gene>
    <name evidence="2" type="ORF">ATW55_09775</name>
</gene>
<protein>
    <recommendedName>
        <fullName evidence="1">HD-GYP domain-containing protein</fullName>
    </recommendedName>
</protein>
<dbReference type="SUPFAM" id="SSF109604">
    <property type="entry name" value="HD-domain/PDEase-like"/>
    <property type="match status" value="1"/>
</dbReference>
<dbReference type="PROSITE" id="PS51832">
    <property type="entry name" value="HD_GYP"/>
    <property type="match status" value="1"/>
</dbReference>
<comment type="caution">
    <text evidence="2">The sequence shown here is derived from an EMBL/GenBank/DDBJ whole genome shotgun (WGS) entry which is preliminary data.</text>
</comment>
<name>A0A101XRK9_9BACL</name>
<dbReference type="AlphaFoldDB" id="A0A101XRK9"/>
<dbReference type="RefSeq" id="WP_067714664.1">
    <property type="nucleotide sequence ID" value="NZ_LPVJ01000020.1"/>
</dbReference>
<dbReference type="OrthoDB" id="9759601at2"/>
<dbReference type="SMART" id="SM00471">
    <property type="entry name" value="HDc"/>
    <property type="match status" value="1"/>
</dbReference>
<organism evidence="2 3">
    <name type="scientific">Ferroacidibacillus organovorans</name>
    <dbReference type="NCBI Taxonomy" id="1765683"/>
    <lineage>
        <taxon>Bacteria</taxon>
        <taxon>Bacillati</taxon>
        <taxon>Bacillota</taxon>
        <taxon>Bacilli</taxon>
        <taxon>Bacillales</taxon>
        <taxon>Alicyclobacillaceae</taxon>
        <taxon>Ferroacidibacillus</taxon>
    </lineage>
</organism>
<dbReference type="PANTHER" id="PTHR43155:SF2">
    <property type="entry name" value="CYCLIC DI-GMP PHOSPHODIESTERASE PA4108"/>
    <property type="match status" value="1"/>
</dbReference>
<evidence type="ECO:0000313" key="2">
    <source>
        <dbReference type="EMBL" id="KUO96240.1"/>
    </source>
</evidence>
<sequence>MPRQISTALLRPGMVLARSLYDGQGRVLLQKGISLKDRYIDKIKTGYASIYIEDAISEGIEIPQVITEQLRFQMQQTLASEWDEIQKTLSVQRPMSSKLFAKSLREQVKQLIQTVQHTTIIKEDLASLAGYDNVTYVHSMNVAIYSLLIGASLFLSDSMMLDLGLGALLHDIGKIFIPSEVLNKPDKLTADEYKIMQTHAELGHNFLAKQPELSYLVAHCAFQHHERLNGKGYPRGLRGDEIHLFGRIIAVADVYDAMIMHRPYRRGMVPSEAMEYLYSRADTEFDLKIVSLFSKRVAMFPIGSEVHLSDGRHAVVVELHENIPGRPIVRVFQDANGKEVNPYALDLATQLNITILSSLDAAKRTLPGQLI</sequence>
<evidence type="ECO:0000313" key="3">
    <source>
        <dbReference type="Proteomes" id="UP000053557"/>
    </source>
</evidence>
<dbReference type="Pfam" id="PF13487">
    <property type="entry name" value="HD_5"/>
    <property type="match status" value="1"/>
</dbReference>
<dbReference type="InterPro" id="IPR037522">
    <property type="entry name" value="HD_GYP_dom"/>
</dbReference>
<accession>A0A101XRK9</accession>
<dbReference type="InterPro" id="IPR003607">
    <property type="entry name" value="HD/PDEase_dom"/>
</dbReference>